<comment type="subcellular location">
    <subcellularLocation>
        <location evidence="7">Cell inner membrane</location>
        <topology evidence="7">Multi-pass membrane protein</topology>
    </subcellularLocation>
    <subcellularLocation>
        <location evidence="1">Cell membrane</location>
        <topology evidence="1">Multi-pass membrane protein</topology>
    </subcellularLocation>
</comment>
<keyword evidence="3" id="KW-1003">Cell membrane</keyword>
<dbReference type="EMBL" id="CXWD01000024">
    <property type="protein sequence ID" value="CTQ76048.1"/>
    <property type="molecule type" value="Genomic_DNA"/>
</dbReference>
<dbReference type="InterPro" id="IPR055348">
    <property type="entry name" value="DctQ"/>
</dbReference>
<evidence type="ECO:0000256" key="4">
    <source>
        <dbReference type="ARBA" id="ARBA00022692"/>
    </source>
</evidence>
<evidence type="ECO:0000256" key="5">
    <source>
        <dbReference type="ARBA" id="ARBA00022989"/>
    </source>
</evidence>
<comment type="subunit">
    <text evidence="7">The complex comprises the extracytoplasmic solute receptor protein and the two transmembrane proteins.</text>
</comment>
<feature type="transmembrane region" description="Helical" evidence="7">
    <location>
        <begin position="32"/>
        <end position="54"/>
    </location>
</feature>
<evidence type="ECO:0000313" key="9">
    <source>
        <dbReference type="EMBL" id="CTQ76048.1"/>
    </source>
</evidence>
<proteinExistence type="inferred from homology"/>
<organism evidence="9 10">
    <name type="scientific">Roseibium alexandrii</name>
    <dbReference type="NCBI Taxonomy" id="388408"/>
    <lineage>
        <taxon>Bacteria</taxon>
        <taxon>Pseudomonadati</taxon>
        <taxon>Pseudomonadota</taxon>
        <taxon>Alphaproteobacteria</taxon>
        <taxon>Hyphomicrobiales</taxon>
        <taxon>Stappiaceae</taxon>
        <taxon>Roseibium</taxon>
    </lineage>
</organism>
<keyword evidence="7" id="KW-0997">Cell inner membrane</keyword>
<feature type="domain" description="Tripartite ATP-independent periplasmic transporters DctQ component" evidence="8">
    <location>
        <begin position="44"/>
        <end position="174"/>
    </location>
</feature>
<comment type="function">
    <text evidence="7">Part of the tripartite ATP-independent periplasmic (TRAP) transport system.</text>
</comment>
<dbReference type="Pfam" id="PF04290">
    <property type="entry name" value="DctQ"/>
    <property type="match status" value="1"/>
</dbReference>
<dbReference type="Proteomes" id="UP000053235">
    <property type="component" value="Unassembled WGS sequence"/>
</dbReference>
<evidence type="ECO:0000256" key="2">
    <source>
        <dbReference type="ARBA" id="ARBA00022448"/>
    </source>
</evidence>
<dbReference type="AlphaFoldDB" id="A0A0M7ALP7"/>
<gene>
    <name evidence="9" type="ORF">LAX5112_04448</name>
</gene>
<dbReference type="RefSeq" id="WP_055673654.1">
    <property type="nucleotide sequence ID" value="NZ_CXWD01000024.1"/>
</dbReference>
<evidence type="ECO:0000259" key="8">
    <source>
        <dbReference type="Pfam" id="PF04290"/>
    </source>
</evidence>
<name>A0A0M7ALP7_9HYPH</name>
<keyword evidence="6 7" id="KW-0472">Membrane</keyword>
<comment type="similarity">
    <text evidence="7">Belongs to the TRAP transporter small permease family.</text>
</comment>
<keyword evidence="4 7" id="KW-0812">Transmembrane</keyword>
<evidence type="ECO:0000313" key="10">
    <source>
        <dbReference type="Proteomes" id="UP000053235"/>
    </source>
</evidence>
<evidence type="ECO:0000256" key="6">
    <source>
        <dbReference type="ARBA" id="ARBA00023136"/>
    </source>
</evidence>
<evidence type="ECO:0000256" key="1">
    <source>
        <dbReference type="ARBA" id="ARBA00004651"/>
    </source>
</evidence>
<evidence type="ECO:0000256" key="3">
    <source>
        <dbReference type="ARBA" id="ARBA00022475"/>
    </source>
</evidence>
<reference evidence="10" key="1">
    <citation type="submission" date="2015-07" db="EMBL/GenBank/DDBJ databases">
        <authorList>
            <person name="Rodrigo-Torres Lidia"/>
            <person name="Arahal R.David."/>
        </authorList>
    </citation>
    <scope>NUCLEOTIDE SEQUENCE [LARGE SCALE GENOMIC DNA]</scope>
    <source>
        <strain evidence="10">CECT 5112</strain>
    </source>
</reference>
<keyword evidence="10" id="KW-1185">Reference proteome</keyword>
<feature type="transmembrane region" description="Helical" evidence="7">
    <location>
        <begin position="152"/>
        <end position="172"/>
    </location>
</feature>
<sequence>MGTVTPGKPVPPGSGRGRFSSPLRLLAGLETAFIAIAAVAILSMCVYITLGIVLRTFVGMQIPDEVVIVGDLMIGALILPLAYVAADRGFIAVEVITDLLPKATQVWLNVLAAIIGLCAVIPITYAGYLAMIHAIESGNYFFGILEVPEWPGRVAFFAGYALFFIRLTVLFIQDVWTAISSGGGGNSNKTHDPSWEEAA</sequence>
<dbReference type="GO" id="GO:0022857">
    <property type="term" value="F:transmembrane transporter activity"/>
    <property type="evidence" value="ECO:0007669"/>
    <property type="project" value="UniProtKB-UniRule"/>
</dbReference>
<feature type="transmembrane region" description="Helical" evidence="7">
    <location>
        <begin position="66"/>
        <end position="86"/>
    </location>
</feature>
<keyword evidence="5 7" id="KW-1133">Transmembrane helix</keyword>
<evidence type="ECO:0000256" key="7">
    <source>
        <dbReference type="RuleBase" id="RU369079"/>
    </source>
</evidence>
<keyword evidence="2 7" id="KW-0813">Transport</keyword>
<dbReference type="STRING" id="388408.LAX5112_04448"/>
<accession>A0A0M7ALP7</accession>
<dbReference type="OrthoDB" id="6385730at2"/>
<dbReference type="GO" id="GO:0005886">
    <property type="term" value="C:plasma membrane"/>
    <property type="evidence" value="ECO:0007669"/>
    <property type="project" value="UniProtKB-SubCell"/>
</dbReference>
<feature type="transmembrane region" description="Helical" evidence="7">
    <location>
        <begin position="106"/>
        <end position="131"/>
    </location>
</feature>
<protein>
    <recommendedName>
        <fullName evidence="7">TRAP transporter small permease protein</fullName>
    </recommendedName>
</protein>